<gene>
    <name evidence="16" type="ORF">NZD89_04295</name>
</gene>
<evidence type="ECO:0000313" key="17">
    <source>
        <dbReference type="Proteomes" id="UP001164761"/>
    </source>
</evidence>
<evidence type="ECO:0000256" key="1">
    <source>
        <dbReference type="ARBA" id="ARBA00004141"/>
    </source>
</evidence>
<dbReference type="Gene3D" id="2.70.150.10">
    <property type="entry name" value="Calcium-transporting ATPase, cytoplasmic transduction domain A"/>
    <property type="match status" value="1"/>
</dbReference>
<dbReference type="InterPro" id="IPR023299">
    <property type="entry name" value="ATPase_P-typ_cyto_dom_N"/>
</dbReference>
<keyword evidence="6 14" id="KW-0812">Transmembrane</keyword>
<evidence type="ECO:0000256" key="14">
    <source>
        <dbReference type="RuleBase" id="RU362081"/>
    </source>
</evidence>
<dbReference type="NCBIfam" id="TIGR01512">
    <property type="entry name" value="ATPase-IB2_Cd"/>
    <property type="match status" value="1"/>
</dbReference>
<feature type="transmembrane region" description="Helical" evidence="14">
    <location>
        <begin position="309"/>
        <end position="328"/>
    </location>
</feature>
<dbReference type="Pfam" id="PF00702">
    <property type="entry name" value="Hydrolase"/>
    <property type="match status" value="1"/>
</dbReference>
<evidence type="ECO:0000256" key="3">
    <source>
        <dbReference type="ARBA" id="ARBA00022448"/>
    </source>
</evidence>
<dbReference type="SFLD" id="SFLDF00027">
    <property type="entry name" value="p-type_atpase"/>
    <property type="match status" value="1"/>
</dbReference>
<dbReference type="NCBIfam" id="TIGR01494">
    <property type="entry name" value="ATPase_P-type"/>
    <property type="match status" value="1"/>
</dbReference>
<dbReference type="NCBIfam" id="TIGR01525">
    <property type="entry name" value="ATPase-IB_hvy"/>
    <property type="match status" value="1"/>
</dbReference>
<evidence type="ECO:0000256" key="11">
    <source>
        <dbReference type="ARBA" id="ARBA00023136"/>
    </source>
</evidence>
<feature type="transmembrane region" description="Helical" evidence="14">
    <location>
        <begin position="144"/>
        <end position="171"/>
    </location>
</feature>
<keyword evidence="11 14" id="KW-0472">Membrane</keyword>
<dbReference type="InterPro" id="IPR051014">
    <property type="entry name" value="Cation_Transport_ATPase_IB"/>
</dbReference>
<evidence type="ECO:0000256" key="6">
    <source>
        <dbReference type="ARBA" id="ARBA00022692"/>
    </source>
</evidence>
<dbReference type="PANTHER" id="PTHR48085">
    <property type="entry name" value="CADMIUM/ZINC-TRANSPORTING ATPASE HMA2-RELATED"/>
    <property type="match status" value="1"/>
</dbReference>
<dbReference type="PANTHER" id="PTHR48085:SF5">
    <property type="entry name" value="CADMIUM_ZINC-TRANSPORTING ATPASE HMA4-RELATED"/>
    <property type="match status" value="1"/>
</dbReference>
<dbReference type="InterPro" id="IPR044492">
    <property type="entry name" value="P_typ_ATPase_HD_dom"/>
</dbReference>
<accession>A0ABY6ZIB6</accession>
<feature type="transmembrane region" description="Helical" evidence="14">
    <location>
        <begin position="664"/>
        <end position="684"/>
    </location>
</feature>
<dbReference type="InterPro" id="IPR023214">
    <property type="entry name" value="HAD_sf"/>
</dbReference>
<evidence type="ECO:0000256" key="9">
    <source>
        <dbReference type="ARBA" id="ARBA00022989"/>
    </source>
</evidence>
<dbReference type="InterPro" id="IPR059000">
    <property type="entry name" value="ATPase_P-type_domA"/>
</dbReference>
<keyword evidence="17" id="KW-1185">Reference proteome</keyword>
<dbReference type="InterPro" id="IPR036412">
    <property type="entry name" value="HAD-like_sf"/>
</dbReference>
<dbReference type="Proteomes" id="UP001164761">
    <property type="component" value="Chromosome"/>
</dbReference>
<keyword evidence="14" id="KW-0547">Nucleotide-binding</keyword>
<sequence>MNQFQIVHSLPGRTRIRFRVQVNHPGLLEASLRAHPFIHSAFFRAETKSLLIHHHCTMSNREVVKLLFCVVRRITRPTEQSVQRTNFKSYFLFSGVGLLWSWMFPTAGVGLLSVPSLLTMFLSRNTFKNGLSALINRRKANADTLSSVAIIASLIKGTPQSAIFILMISAFSEMLTELTASRARRSLSELMEGEVTTAWKVVDSETVKVSVNELGVEDEIYVFAGEKVPVDGTVLSGSGSIDESSITGEYLPRSIEPWGYVFAGSVLKEGCMLIRAERVGNQTAVRKMIKLIEESYEQKAPVQHVTDRLANRLVLVSFLMAGFVFMFTRNWDRTLNMLIVDFCCGLKLSTSTAFSASIAKAAQNGILIKGSQHIEKLTAIDTMLLDKTGTITEGRPEVLNVYGVHPGMETEVLMYAASVEKHSGHPVAEAIRREAKREKIHIIEPIDVETIIGKGIAATVKGERILVGSERFLRENDIKAHHEQNEIEGTPIYVAKQGALLGVVYIQDRIRSNMKKSLTELKEKYIRNIMMVTGDQRQSATLVSKQTGIKDYIFEALPEQKHMIVRQLQGSGRKVLMIGDGLNDGPALGRADVGVSMGSKRTALASEVSDITITSDDPLTLPALMELSYKTMGIVRNNIRFTIVLNAFAVIFGAMGMLSPVLSALIHNGATVAVVANSSRLLWLDMKHFRRTPRVIEAGRAKVLRSNNGESENLRSVVGL</sequence>
<dbReference type="InterPro" id="IPR018303">
    <property type="entry name" value="ATPase_P-typ_P_site"/>
</dbReference>
<organism evidence="16 17">
    <name type="scientific">Alicyclobacillus fastidiosus</name>
    <dbReference type="NCBI Taxonomy" id="392011"/>
    <lineage>
        <taxon>Bacteria</taxon>
        <taxon>Bacillati</taxon>
        <taxon>Bacillota</taxon>
        <taxon>Bacilli</taxon>
        <taxon>Bacillales</taxon>
        <taxon>Alicyclobacillaceae</taxon>
        <taxon>Alicyclobacillus</taxon>
    </lineage>
</organism>
<evidence type="ECO:0000256" key="4">
    <source>
        <dbReference type="ARBA" id="ARBA00022539"/>
    </source>
</evidence>
<keyword evidence="10" id="KW-0406">Ion transport</keyword>
<evidence type="ECO:0000259" key="15">
    <source>
        <dbReference type="Pfam" id="PF00122"/>
    </source>
</evidence>
<name>A0ABY6ZIB6_9BACL</name>
<dbReference type="SFLD" id="SFLDG00002">
    <property type="entry name" value="C1.7:_P-type_atpase_like"/>
    <property type="match status" value="1"/>
</dbReference>
<evidence type="ECO:0000256" key="10">
    <source>
        <dbReference type="ARBA" id="ARBA00023065"/>
    </source>
</evidence>
<dbReference type="PRINTS" id="PR00119">
    <property type="entry name" value="CATATPASE"/>
</dbReference>
<feature type="transmembrane region" description="Helical" evidence="14">
    <location>
        <begin position="639"/>
        <end position="658"/>
    </location>
</feature>
<dbReference type="SFLD" id="SFLDS00003">
    <property type="entry name" value="Haloacid_Dehalogenase"/>
    <property type="match status" value="1"/>
</dbReference>
<proteinExistence type="inferred from homology"/>
<dbReference type="Pfam" id="PF00122">
    <property type="entry name" value="E1-E2_ATPase"/>
    <property type="match status" value="1"/>
</dbReference>
<keyword evidence="14" id="KW-1003">Cell membrane</keyword>
<dbReference type="Gene3D" id="3.40.50.1000">
    <property type="entry name" value="HAD superfamily/HAD-like"/>
    <property type="match status" value="1"/>
</dbReference>
<keyword evidence="14" id="KW-0067">ATP-binding</keyword>
<comment type="subcellular location">
    <subcellularLocation>
        <location evidence="14">Cell membrane</location>
    </subcellularLocation>
    <subcellularLocation>
        <location evidence="1">Membrane</location>
        <topology evidence="1">Multi-pass membrane protein</topology>
    </subcellularLocation>
</comment>
<dbReference type="SUPFAM" id="SSF81665">
    <property type="entry name" value="Calcium ATPase, transmembrane domain M"/>
    <property type="match status" value="1"/>
</dbReference>
<evidence type="ECO:0000256" key="8">
    <source>
        <dbReference type="ARBA" id="ARBA00022967"/>
    </source>
</evidence>
<comment type="similarity">
    <text evidence="2 14">Belongs to the cation transport ATPase (P-type) (TC 3.A.3) family. Type IB subfamily.</text>
</comment>
<keyword evidence="7 14" id="KW-0479">Metal-binding</keyword>
<feature type="domain" description="P-type ATPase A" evidence="15">
    <location>
        <begin position="196"/>
        <end position="293"/>
    </location>
</feature>
<evidence type="ECO:0000256" key="5">
    <source>
        <dbReference type="ARBA" id="ARBA00022553"/>
    </source>
</evidence>
<dbReference type="InterPro" id="IPR008250">
    <property type="entry name" value="ATPase_P-typ_transduc_dom_A_sf"/>
</dbReference>
<evidence type="ECO:0000256" key="12">
    <source>
        <dbReference type="ARBA" id="ARBA00039103"/>
    </source>
</evidence>
<evidence type="ECO:0000256" key="13">
    <source>
        <dbReference type="ARBA" id="ARBA00049338"/>
    </source>
</evidence>
<evidence type="ECO:0000256" key="7">
    <source>
        <dbReference type="ARBA" id="ARBA00022723"/>
    </source>
</evidence>
<reference evidence="16" key="1">
    <citation type="submission" date="2022-08" db="EMBL/GenBank/DDBJ databases">
        <title>Alicyclobacillus fastidiosus DSM 17978, complete genome.</title>
        <authorList>
            <person name="Wang Q."/>
            <person name="Cai R."/>
            <person name="Wang Z."/>
        </authorList>
    </citation>
    <scope>NUCLEOTIDE SEQUENCE</scope>
    <source>
        <strain evidence="16">DSM 17978</strain>
    </source>
</reference>
<keyword evidence="5" id="KW-0597">Phosphoprotein</keyword>
<dbReference type="EMBL" id="CP104067">
    <property type="protein sequence ID" value="WAH42668.1"/>
    <property type="molecule type" value="Genomic_DNA"/>
</dbReference>
<keyword evidence="4" id="KW-0104">Cadmium</keyword>
<dbReference type="InterPro" id="IPR027256">
    <property type="entry name" value="P-typ_ATPase_IB"/>
</dbReference>
<dbReference type="InterPro" id="IPR001757">
    <property type="entry name" value="P_typ_ATPase"/>
</dbReference>
<evidence type="ECO:0000256" key="2">
    <source>
        <dbReference type="ARBA" id="ARBA00006024"/>
    </source>
</evidence>
<feature type="transmembrane region" description="Helical" evidence="14">
    <location>
        <begin position="99"/>
        <end position="123"/>
    </location>
</feature>
<evidence type="ECO:0000313" key="16">
    <source>
        <dbReference type="EMBL" id="WAH42668.1"/>
    </source>
</evidence>
<protein>
    <recommendedName>
        <fullName evidence="12">Cd(2+)-exporting ATPase</fullName>
        <ecNumber evidence="12">7.2.2.21</ecNumber>
    </recommendedName>
</protein>
<dbReference type="SUPFAM" id="SSF56784">
    <property type="entry name" value="HAD-like"/>
    <property type="match status" value="1"/>
</dbReference>
<dbReference type="SUPFAM" id="SSF81653">
    <property type="entry name" value="Calcium ATPase, transduction domain A"/>
    <property type="match status" value="1"/>
</dbReference>
<dbReference type="RefSeq" id="WP_268006542.1">
    <property type="nucleotide sequence ID" value="NZ_BSUT01000001.1"/>
</dbReference>
<dbReference type="Gene3D" id="3.40.1110.10">
    <property type="entry name" value="Calcium-transporting ATPase, cytoplasmic domain N"/>
    <property type="match status" value="1"/>
</dbReference>
<comment type="catalytic activity">
    <reaction evidence="13">
        <text>Cd(2+)(in) + ATP + H2O = Cd(2+)(out) + ADP + phosphate + H(+)</text>
        <dbReference type="Rhea" id="RHEA:12132"/>
        <dbReference type="ChEBI" id="CHEBI:15377"/>
        <dbReference type="ChEBI" id="CHEBI:15378"/>
        <dbReference type="ChEBI" id="CHEBI:30616"/>
        <dbReference type="ChEBI" id="CHEBI:43474"/>
        <dbReference type="ChEBI" id="CHEBI:48775"/>
        <dbReference type="ChEBI" id="CHEBI:456216"/>
        <dbReference type="EC" id="7.2.2.21"/>
    </reaction>
</comment>
<dbReference type="InterPro" id="IPR023298">
    <property type="entry name" value="ATPase_P-typ_TM_dom_sf"/>
</dbReference>
<dbReference type="PROSITE" id="PS00154">
    <property type="entry name" value="ATPASE_E1_E2"/>
    <property type="match status" value="1"/>
</dbReference>
<dbReference type="EC" id="7.2.2.21" evidence="12"/>
<keyword evidence="3" id="KW-0813">Transport</keyword>
<keyword evidence="8" id="KW-1278">Translocase</keyword>
<keyword evidence="9 14" id="KW-1133">Transmembrane helix</keyword>